<dbReference type="FunCoup" id="A0A7M7HEF2">
    <property type="interactions" value="695"/>
</dbReference>
<dbReference type="GO" id="GO:0035269">
    <property type="term" value="P:protein O-linked glycosylation via mannose"/>
    <property type="evidence" value="ECO:0000318"/>
    <property type="project" value="GO_Central"/>
</dbReference>
<reference evidence="4" key="2">
    <citation type="submission" date="2021-01" db="UniProtKB">
        <authorList>
            <consortium name="EnsemblMetazoa"/>
        </authorList>
    </citation>
    <scope>IDENTIFICATION</scope>
</reference>
<name>A0A7M7HEF2_STRPU</name>
<dbReference type="CDD" id="cd21099">
    <property type="entry name" value="RXYLT1-like"/>
    <property type="match status" value="1"/>
</dbReference>
<dbReference type="InParanoid" id="A0A7M7HEF2"/>
<dbReference type="GO" id="GO:0120053">
    <property type="term" value="F:ribitol beta-1,4-xylosyltransferase activity"/>
    <property type="evidence" value="ECO:0000318"/>
    <property type="project" value="GO_Central"/>
</dbReference>
<dbReference type="GO" id="GO:0005794">
    <property type="term" value="C:Golgi apparatus"/>
    <property type="evidence" value="ECO:0000318"/>
    <property type="project" value="GO_Central"/>
</dbReference>
<feature type="domain" description="RXYLT1 C-terminal" evidence="2">
    <location>
        <begin position="219"/>
        <end position="400"/>
    </location>
</feature>
<dbReference type="AlphaFoldDB" id="A0A7M7HEF2"/>
<dbReference type="Pfam" id="PF24786">
    <property type="entry name" value="RXYLT1_N"/>
    <property type="match status" value="1"/>
</dbReference>
<accession>A0A7M7HEF2</accession>
<dbReference type="InterPro" id="IPR057539">
    <property type="entry name" value="RXYLT1_N"/>
</dbReference>
<protein>
    <recommendedName>
        <fullName evidence="6">Transmembrane protein 5</fullName>
    </recommendedName>
</protein>
<dbReference type="GeneID" id="583032"/>
<sequence length="407" mass="47523">MSRMIKRILQITFIFYLIATVYTVYVLLLATDEKHTSHQDQQVPAKIQLKEPRPGPDISNHHAPVKAKNRTYPIEIWSKVGLGSYTWEHILNGKLESRLDGIWYYGELQVHNFEFRMRDGDGVQPDKVPQDVENVFLILNGRAPDKVQYTRYWLDHLGSYPHLKRVVLMLIGNEQCQNDWVLPYMRSRGGPVDMLFVVYDTLIVNGDDIMQWPLGVATYRGFPLIEINQLNLRSPRQYRCNFLGTMYPNSSREVLLKVINDNNLQKYCYLKTRQRWEPDESKASLQTYINVVLQSDLTLSPVGMNAECYRIYEACALGSVPVVEDVTTKGDCSPSPLRLLKKLEAPFIFIKDWSELPGILDAEMKMSIEEIVDRRRRLVAWYETFKYKMKDILMRKIGEVFEEDVRR</sequence>
<evidence type="ECO:0000313" key="5">
    <source>
        <dbReference type="Proteomes" id="UP000007110"/>
    </source>
</evidence>
<dbReference type="RefSeq" id="XP_011662351.2">
    <property type="nucleotide sequence ID" value="XM_011664049.2"/>
</dbReference>
<dbReference type="Proteomes" id="UP000007110">
    <property type="component" value="Unassembled WGS sequence"/>
</dbReference>
<dbReference type="OrthoDB" id="8560686at2759"/>
<dbReference type="InterPro" id="IPR055286">
    <property type="entry name" value="RXYLT1-like"/>
</dbReference>
<evidence type="ECO:0000256" key="1">
    <source>
        <dbReference type="SAM" id="Phobius"/>
    </source>
</evidence>
<dbReference type="KEGG" id="spu:583032"/>
<dbReference type="PANTHER" id="PTHR15576">
    <property type="entry name" value="RIBITOL-5-PHOSPHATE XYLOSYLTRANSFERASE 1"/>
    <property type="match status" value="1"/>
</dbReference>
<dbReference type="OMA" id="RIFQWPL"/>
<keyword evidence="5" id="KW-1185">Reference proteome</keyword>
<evidence type="ECO:0000259" key="3">
    <source>
        <dbReference type="Pfam" id="PF24786"/>
    </source>
</evidence>
<evidence type="ECO:0000259" key="2">
    <source>
        <dbReference type="Pfam" id="PF24785"/>
    </source>
</evidence>
<dbReference type="Pfam" id="PF24785">
    <property type="entry name" value="RXYLT1_C"/>
    <property type="match status" value="1"/>
</dbReference>
<evidence type="ECO:0008006" key="6">
    <source>
        <dbReference type="Google" id="ProtNLM"/>
    </source>
</evidence>
<feature type="transmembrane region" description="Helical" evidence="1">
    <location>
        <begin position="12"/>
        <end position="30"/>
    </location>
</feature>
<dbReference type="CTD" id="10329"/>
<dbReference type="PANTHER" id="PTHR15576:SF1">
    <property type="entry name" value="RIBITOL-5-PHOSPHATE XYLOSYLTRANSFERASE 1"/>
    <property type="match status" value="1"/>
</dbReference>
<organism evidence="4 5">
    <name type="scientific">Strongylocentrotus purpuratus</name>
    <name type="common">Purple sea urchin</name>
    <dbReference type="NCBI Taxonomy" id="7668"/>
    <lineage>
        <taxon>Eukaryota</taxon>
        <taxon>Metazoa</taxon>
        <taxon>Echinodermata</taxon>
        <taxon>Eleutherozoa</taxon>
        <taxon>Echinozoa</taxon>
        <taxon>Echinoidea</taxon>
        <taxon>Euechinoidea</taxon>
        <taxon>Echinacea</taxon>
        <taxon>Camarodonta</taxon>
        <taxon>Echinidea</taxon>
        <taxon>Strongylocentrotidae</taxon>
        <taxon>Strongylocentrotus</taxon>
    </lineage>
</organism>
<proteinExistence type="predicted"/>
<keyword evidence="1" id="KW-0812">Transmembrane</keyword>
<reference evidence="5" key="1">
    <citation type="submission" date="2015-02" db="EMBL/GenBank/DDBJ databases">
        <title>Genome sequencing for Strongylocentrotus purpuratus.</title>
        <authorList>
            <person name="Murali S."/>
            <person name="Liu Y."/>
            <person name="Vee V."/>
            <person name="English A."/>
            <person name="Wang M."/>
            <person name="Skinner E."/>
            <person name="Han Y."/>
            <person name="Muzny D.M."/>
            <person name="Worley K.C."/>
            <person name="Gibbs R.A."/>
        </authorList>
    </citation>
    <scope>NUCLEOTIDE SEQUENCE</scope>
</reference>
<dbReference type="EnsemblMetazoa" id="XM_011664049">
    <property type="protein sequence ID" value="XP_011662351"/>
    <property type="gene ID" value="LOC583032"/>
</dbReference>
<evidence type="ECO:0000313" key="4">
    <source>
        <dbReference type="EnsemblMetazoa" id="XP_011662351"/>
    </source>
</evidence>
<dbReference type="InterPro" id="IPR057538">
    <property type="entry name" value="RXYLT1_C"/>
</dbReference>
<feature type="domain" description="RXYLT1 N-terminal" evidence="3">
    <location>
        <begin position="74"/>
        <end position="213"/>
    </location>
</feature>
<keyword evidence="1" id="KW-0472">Membrane</keyword>
<keyword evidence="1" id="KW-1133">Transmembrane helix</keyword>